<gene>
    <name evidence="7" type="ORF">GCM10017790_48880</name>
</gene>
<sequence>MGPLEVWEGGERLSLGGPQQRTLLAVLLLNANSVVSADRLIDELWGQGAPPSARGLLKGCVAMLRRALGVGRDERLLTRSPGYLLQVGPGECDLDRVEELAGAATTRSASEADQAAALLREALSYWRGPALDGLEAEVCRAEAARLDELRLALLEERIAVELRMGRFAELVTELQPLVRKHPLRERMWAQLMLALHGCDRRADALAVYQRVRRSLVSELGVEPSAGLRQAHRLVLVGADPAPERKPVRRAVPAQLPSAVRGFTGREAELAELGRLLTASESPGTDIAVVSGTAGVGKTALVLRWSHLVRERFPDGQLYADLGGHGPDEPVRPGATLAAFLGALGLGEREIPRDPAERAARFRTEVAGRRILIVLDNAASAGQIRPLLPGASSCAVLVTSRDSMAGLVALHGARRLGLGRLPRSDAVTLLRVLIGDRADADPRSTAALAELCARLPLALRVVSELAAAHPDGTLAELVDVLGAPQDRLELLEAGDYPHASVRTGLSWSYRRLPPEAARVFRLAGRQAGAELDVRTTAAIAGLSVREARRALDVLARANLVDAVAPGRYVMHGLLRDYAVCQAGDEPYHAAATLGLLPTAAHRPPTGYRPPGLTVVPVSTGENGD</sequence>
<dbReference type="SUPFAM" id="SSF52540">
    <property type="entry name" value="P-loop containing nucleoside triphosphate hydrolases"/>
    <property type="match status" value="1"/>
</dbReference>
<dbReference type="Gene3D" id="3.40.50.300">
    <property type="entry name" value="P-loop containing nucleotide triphosphate hydrolases"/>
    <property type="match status" value="1"/>
</dbReference>
<dbReference type="Pfam" id="PF13191">
    <property type="entry name" value="AAA_16"/>
    <property type="match status" value="1"/>
</dbReference>
<feature type="domain" description="OmpR/PhoB-type" evidence="6">
    <location>
        <begin position="1"/>
        <end position="87"/>
    </location>
</feature>
<dbReference type="Proteomes" id="UP000635387">
    <property type="component" value="Unassembled WGS sequence"/>
</dbReference>
<dbReference type="Pfam" id="PF03704">
    <property type="entry name" value="BTAD"/>
    <property type="match status" value="1"/>
</dbReference>
<dbReference type="SMART" id="SM00862">
    <property type="entry name" value="Trans_reg_C"/>
    <property type="match status" value="1"/>
</dbReference>
<dbReference type="InterPro" id="IPR036388">
    <property type="entry name" value="WH-like_DNA-bd_sf"/>
</dbReference>
<dbReference type="SMART" id="SM01043">
    <property type="entry name" value="BTAD"/>
    <property type="match status" value="1"/>
</dbReference>
<dbReference type="CDD" id="cd15831">
    <property type="entry name" value="BTAD"/>
    <property type="match status" value="1"/>
</dbReference>
<dbReference type="InterPro" id="IPR051677">
    <property type="entry name" value="AfsR-DnrI-RedD_regulator"/>
</dbReference>
<dbReference type="Pfam" id="PF00486">
    <property type="entry name" value="Trans_reg_C"/>
    <property type="match status" value="1"/>
</dbReference>
<keyword evidence="8" id="KW-1185">Reference proteome</keyword>
<name>A0ABQ3LY82_9PSEU</name>
<protein>
    <recommendedName>
        <fullName evidence="6">OmpR/PhoB-type domain-containing protein</fullName>
    </recommendedName>
</protein>
<evidence type="ECO:0000259" key="6">
    <source>
        <dbReference type="PROSITE" id="PS51755"/>
    </source>
</evidence>
<keyword evidence="2" id="KW-0805">Transcription regulation</keyword>
<dbReference type="PRINTS" id="PR00364">
    <property type="entry name" value="DISEASERSIST"/>
</dbReference>
<evidence type="ECO:0000256" key="2">
    <source>
        <dbReference type="ARBA" id="ARBA00023015"/>
    </source>
</evidence>
<evidence type="ECO:0000256" key="5">
    <source>
        <dbReference type="PROSITE-ProRule" id="PRU01091"/>
    </source>
</evidence>
<organism evidence="7 8">
    <name type="scientific">Amycolatopsis oliviviridis</name>
    <dbReference type="NCBI Taxonomy" id="1471590"/>
    <lineage>
        <taxon>Bacteria</taxon>
        <taxon>Bacillati</taxon>
        <taxon>Actinomycetota</taxon>
        <taxon>Actinomycetes</taxon>
        <taxon>Pseudonocardiales</taxon>
        <taxon>Pseudonocardiaceae</taxon>
        <taxon>Amycolatopsis</taxon>
    </lineage>
</organism>
<dbReference type="EMBL" id="BNAY01000005">
    <property type="protein sequence ID" value="GHH24484.1"/>
    <property type="molecule type" value="Genomic_DNA"/>
</dbReference>
<keyword evidence="4" id="KW-0804">Transcription</keyword>
<evidence type="ECO:0000256" key="1">
    <source>
        <dbReference type="ARBA" id="ARBA00005820"/>
    </source>
</evidence>
<dbReference type="Gene3D" id="1.10.10.10">
    <property type="entry name" value="Winged helix-like DNA-binding domain superfamily/Winged helix DNA-binding domain"/>
    <property type="match status" value="1"/>
</dbReference>
<dbReference type="PROSITE" id="PS51755">
    <property type="entry name" value="OMPR_PHOB"/>
    <property type="match status" value="1"/>
</dbReference>
<comment type="similarity">
    <text evidence="1">Belongs to the AfsR/DnrI/RedD regulatory family.</text>
</comment>
<dbReference type="InterPro" id="IPR027417">
    <property type="entry name" value="P-loop_NTPase"/>
</dbReference>
<dbReference type="InterPro" id="IPR011990">
    <property type="entry name" value="TPR-like_helical_dom_sf"/>
</dbReference>
<reference evidence="8" key="1">
    <citation type="journal article" date="2019" name="Int. J. Syst. Evol. Microbiol.">
        <title>The Global Catalogue of Microorganisms (GCM) 10K type strain sequencing project: providing services to taxonomists for standard genome sequencing and annotation.</title>
        <authorList>
            <consortium name="The Broad Institute Genomics Platform"/>
            <consortium name="The Broad Institute Genome Sequencing Center for Infectious Disease"/>
            <person name="Wu L."/>
            <person name="Ma J."/>
        </authorList>
    </citation>
    <scope>NUCLEOTIDE SEQUENCE [LARGE SCALE GENOMIC DNA]</scope>
    <source>
        <strain evidence="8">CGMCC 4.7683</strain>
    </source>
</reference>
<dbReference type="InterPro" id="IPR001867">
    <property type="entry name" value="OmpR/PhoB-type_DNA-bd"/>
</dbReference>
<keyword evidence="3 5" id="KW-0238">DNA-binding</keyword>
<dbReference type="Gene3D" id="1.25.40.10">
    <property type="entry name" value="Tetratricopeptide repeat domain"/>
    <property type="match status" value="1"/>
</dbReference>
<dbReference type="InterPro" id="IPR016032">
    <property type="entry name" value="Sig_transdc_resp-reg_C-effctor"/>
</dbReference>
<dbReference type="PANTHER" id="PTHR35807:SF1">
    <property type="entry name" value="TRANSCRIPTIONAL REGULATOR REDD"/>
    <property type="match status" value="1"/>
</dbReference>
<evidence type="ECO:0000313" key="7">
    <source>
        <dbReference type="EMBL" id="GHH24484.1"/>
    </source>
</evidence>
<proteinExistence type="inferred from homology"/>
<evidence type="ECO:0000256" key="3">
    <source>
        <dbReference type="ARBA" id="ARBA00023125"/>
    </source>
</evidence>
<evidence type="ECO:0000313" key="8">
    <source>
        <dbReference type="Proteomes" id="UP000635387"/>
    </source>
</evidence>
<dbReference type="InterPro" id="IPR005158">
    <property type="entry name" value="BTAD"/>
</dbReference>
<accession>A0ABQ3LY82</accession>
<comment type="caution">
    <text evidence="7">The sequence shown here is derived from an EMBL/GenBank/DDBJ whole genome shotgun (WGS) entry which is preliminary data.</text>
</comment>
<evidence type="ECO:0000256" key="4">
    <source>
        <dbReference type="ARBA" id="ARBA00023163"/>
    </source>
</evidence>
<dbReference type="SUPFAM" id="SSF48452">
    <property type="entry name" value="TPR-like"/>
    <property type="match status" value="1"/>
</dbReference>
<dbReference type="InterPro" id="IPR041664">
    <property type="entry name" value="AAA_16"/>
</dbReference>
<dbReference type="PANTHER" id="PTHR35807">
    <property type="entry name" value="TRANSCRIPTIONAL REGULATOR REDD-RELATED"/>
    <property type="match status" value="1"/>
</dbReference>
<feature type="DNA-binding region" description="OmpR/PhoB-type" evidence="5">
    <location>
        <begin position="1"/>
        <end position="87"/>
    </location>
</feature>
<dbReference type="SUPFAM" id="SSF46894">
    <property type="entry name" value="C-terminal effector domain of the bipartite response regulators"/>
    <property type="match status" value="1"/>
</dbReference>